<proteinExistence type="predicted"/>
<sequence length="130" mass="14694">MSDALTCTALTASSLQVCEICMPPSRKRYSGFSTLDCKSTDTPMDPNTKLAPDQGGHFQIRGSWNNLWNIKGIMTGTLPFKFLGVSVGSNPRRKDGWCNILTKLRSILATWKGRQMSMVRFLFIRPLKYW</sequence>
<evidence type="ECO:0000313" key="1">
    <source>
        <dbReference type="EMBL" id="KAI5382739.1"/>
    </source>
</evidence>
<dbReference type="Proteomes" id="UP001058974">
    <property type="component" value="Chromosome 7"/>
</dbReference>
<protein>
    <submittedName>
        <fullName evidence="1">Uncharacterized protein</fullName>
    </submittedName>
</protein>
<dbReference type="AlphaFoldDB" id="A0A9D4VF71"/>
<name>A0A9D4VF71_PEA</name>
<gene>
    <name evidence="1" type="ORF">KIW84_070235</name>
</gene>
<organism evidence="1 2">
    <name type="scientific">Pisum sativum</name>
    <name type="common">Garden pea</name>
    <name type="synonym">Lathyrus oleraceus</name>
    <dbReference type="NCBI Taxonomy" id="3888"/>
    <lineage>
        <taxon>Eukaryota</taxon>
        <taxon>Viridiplantae</taxon>
        <taxon>Streptophyta</taxon>
        <taxon>Embryophyta</taxon>
        <taxon>Tracheophyta</taxon>
        <taxon>Spermatophyta</taxon>
        <taxon>Magnoliopsida</taxon>
        <taxon>eudicotyledons</taxon>
        <taxon>Gunneridae</taxon>
        <taxon>Pentapetalae</taxon>
        <taxon>rosids</taxon>
        <taxon>fabids</taxon>
        <taxon>Fabales</taxon>
        <taxon>Fabaceae</taxon>
        <taxon>Papilionoideae</taxon>
        <taxon>50 kb inversion clade</taxon>
        <taxon>NPAAA clade</taxon>
        <taxon>Hologalegina</taxon>
        <taxon>IRL clade</taxon>
        <taxon>Fabeae</taxon>
        <taxon>Lathyrus</taxon>
    </lineage>
</organism>
<accession>A0A9D4VF71</accession>
<dbReference type="Gramene" id="Psat07G0023500-T1">
    <property type="protein sequence ID" value="KAI5382739.1"/>
    <property type="gene ID" value="KIW84_070235"/>
</dbReference>
<dbReference type="EMBL" id="JAMSHJ010000007">
    <property type="protein sequence ID" value="KAI5382739.1"/>
    <property type="molecule type" value="Genomic_DNA"/>
</dbReference>
<keyword evidence="2" id="KW-1185">Reference proteome</keyword>
<comment type="caution">
    <text evidence="1">The sequence shown here is derived from an EMBL/GenBank/DDBJ whole genome shotgun (WGS) entry which is preliminary data.</text>
</comment>
<evidence type="ECO:0000313" key="2">
    <source>
        <dbReference type="Proteomes" id="UP001058974"/>
    </source>
</evidence>
<reference evidence="1 2" key="1">
    <citation type="journal article" date="2022" name="Nat. Genet.">
        <title>Improved pea reference genome and pan-genome highlight genomic features and evolutionary characteristics.</title>
        <authorList>
            <person name="Yang T."/>
            <person name="Liu R."/>
            <person name="Luo Y."/>
            <person name="Hu S."/>
            <person name="Wang D."/>
            <person name="Wang C."/>
            <person name="Pandey M.K."/>
            <person name="Ge S."/>
            <person name="Xu Q."/>
            <person name="Li N."/>
            <person name="Li G."/>
            <person name="Huang Y."/>
            <person name="Saxena R.K."/>
            <person name="Ji Y."/>
            <person name="Li M."/>
            <person name="Yan X."/>
            <person name="He Y."/>
            <person name="Liu Y."/>
            <person name="Wang X."/>
            <person name="Xiang C."/>
            <person name="Varshney R.K."/>
            <person name="Ding H."/>
            <person name="Gao S."/>
            <person name="Zong X."/>
        </authorList>
    </citation>
    <scope>NUCLEOTIDE SEQUENCE [LARGE SCALE GENOMIC DNA]</scope>
    <source>
        <strain evidence="1 2">cv. Zhongwan 6</strain>
    </source>
</reference>